<evidence type="ECO:0000259" key="2">
    <source>
        <dbReference type="Pfam" id="PF26616"/>
    </source>
</evidence>
<feature type="transmembrane region" description="Helical" evidence="1">
    <location>
        <begin position="508"/>
        <end position="529"/>
    </location>
</feature>
<protein>
    <recommendedName>
        <fullName evidence="2">CorA-like transporter domain-containing protein</fullName>
    </recommendedName>
</protein>
<comment type="caution">
    <text evidence="3">The sequence shown here is derived from an EMBL/GenBank/DDBJ whole genome shotgun (WGS) entry which is preliminary data.</text>
</comment>
<organism evidence="3 4">
    <name type="scientific">Podospora fimiseda</name>
    <dbReference type="NCBI Taxonomy" id="252190"/>
    <lineage>
        <taxon>Eukaryota</taxon>
        <taxon>Fungi</taxon>
        <taxon>Dikarya</taxon>
        <taxon>Ascomycota</taxon>
        <taxon>Pezizomycotina</taxon>
        <taxon>Sordariomycetes</taxon>
        <taxon>Sordariomycetidae</taxon>
        <taxon>Sordariales</taxon>
        <taxon>Podosporaceae</taxon>
        <taxon>Podospora</taxon>
    </lineage>
</organism>
<accession>A0AAN7BKC5</accession>
<feature type="domain" description="CorA-like transporter" evidence="2">
    <location>
        <begin position="69"/>
        <end position="271"/>
    </location>
</feature>
<reference evidence="3" key="2">
    <citation type="submission" date="2023-05" db="EMBL/GenBank/DDBJ databases">
        <authorList>
            <consortium name="Lawrence Berkeley National Laboratory"/>
            <person name="Steindorff A."/>
            <person name="Hensen N."/>
            <person name="Bonometti L."/>
            <person name="Westerberg I."/>
            <person name="Brannstrom I.O."/>
            <person name="Guillou S."/>
            <person name="Cros-Aarteil S."/>
            <person name="Calhoun S."/>
            <person name="Haridas S."/>
            <person name="Kuo A."/>
            <person name="Mondo S."/>
            <person name="Pangilinan J."/>
            <person name="Riley R."/>
            <person name="Labutti K."/>
            <person name="Andreopoulos B."/>
            <person name="Lipzen A."/>
            <person name="Chen C."/>
            <person name="Yanf M."/>
            <person name="Daum C."/>
            <person name="Ng V."/>
            <person name="Clum A."/>
            <person name="Ohm R."/>
            <person name="Martin F."/>
            <person name="Silar P."/>
            <person name="Natvig D."/>
            <person name="Lalanne C."/>
            <person name="Gautier V."/>
            <person name="Ament-Velasquez S.L."/>
            <person name="Kruys A."/>
            <person name="Hutchinson M.I."/>
            <person name="Powell A.J."/>
            <person name="Barry K."/>
            <person name="Miller A.N."/>
            <person name="Grigoriev I.V."/>
            <person name="Debuchy R."/>
            <person name="Gladieux P."/>
            <person name="Thoren M.H."/>
            <person name="Johannesson H."/>
        </authorList>
    </citation>
    <scope>NUCLEOTIDE SEQUENCE</scope>
    <source>
        <strain evidence="3">CBS 990.96</strain>
    </source>
</reference>
<dbReference type="AlphaFoldDB" id="A0AAN7BKC5"/>
<keyword evidence="1" id="KW-1133">Transmembrane helix</keyword>
<proteinExistence type="predicted"/>
<feature type="transmembrane region" description="Helical" evidence="1">
    <location>
        <begin position="453"/>
        <end position="474"/>
    </location>
</feature>
<evidence type="ECO:0000313" key="4">
    <source>
        <dbReference type="Proteomes" id="UP001301958"/>
    </source>
</evidence>
<dbReference type="Pfam" id="PF26616">
    <property type="entry name" value="CorA-like"/>
    <property type="match status" value="1"/>
</dbReference>
<name>A0AAN7BKC5_9PEZI</name>
<dbReference type="Proteomes" id="UP001301958">
    <property type="component" value="Unassembled WGS sequence"/>
</dbReference>
<keyword evidence="1" id="KW-0472">Membrane</keyword>
<dbReference type="EMBL" id="MU865380">
    <property type="protein sequence ID" value="KAK4224906.1"/>
    <property type="molecule type" value="Genomic_DNA"/>
</dbReference>
<gene>
    <name evidence="3" type="ORF">QBC38DRAFT_446017</name>
</gene>
<evidence type="ECO:0000313" key="3">
    <source>
        <dbReference type="EMBL" id="KAK4224906.1"/>
    </source>
</evidence>
<reference evidence="3" key="1">
    <citation type="journal article" date="2023" name="Mol. Phylogenet. Evol.">
        <title>Genome-scale phylogeny and comparative genomics of the fungal order Sordariales.</title>
        <authorList>
            <person name="Hensen N."/>
            <person name="Bonometti L."/>
            <person name="Westerberg I."/>
            <person name="Brannstrom I.O."/>
            <person name="Guillou S."/>
            <person name="Cros-Aarteil S."/>
            <person name="Calhoun S."/>
            <person name="Haridas S."/>
            <person name="Kuo A."/>
            <person name="Mondo S."/>
            <person name="Pangilinan J."/>
            <person name="Riley R."/>
            <person name="LaButti K."/>
            <person name="Andreopoulos B."/>
            <person name="Lipzen A."/>
            <person name="Chen C."/>
            <person name="Yan M."/>
            <person name="Daum C."/>
            <person name="Ng V."/>
            <person name="Clum A."/>
            <person name="Steindorff A."/>
            <person name="Ohm R.A."/>
            <person name="Martin F."/>
            <person name="Silar P."/>
            <person name="Natvig D.O."/>
            <person name="Lalanne C."/>
            <person name="Gautier V."/>
            <person name="Ament-Velasquez S.L."/>
            <person name="Kruys A."/>
            <person name="Hutchinson M.I."/>
            <person name="Powell A.J."/>
            <person name="Barry K."/>
            <person name="Miller A.N."/>
            <person name="Grigoriev I.V."/>
            <person name="Debuchy R."/>
            <person name="Gladieux P."/>
            <person name="Hiltunen Thoren M."/>
            <person name="Johannesson H."/>
        </authorList>
    </citation>
    <scope>NUCLEOTIDE SEQUENCE</scope>
    <source>
        <strain evidence="3">CBS 990.96</strain>
    </source>
</reference>
<dbReference type="InterPro" id="IPR058257">
    <property type="entry name" value="CorA-like_dom"/>
</dbReference>
<keyword evidence="1" id="KW-0812">Transmembrane</keyword>
<keyword evidence="4" id="KW-1185">Reference proteome</keyword>
<evidence type="ECO:0000256" key="1">
    <source>
        <dbReference type="SAM" id="Phobius"/>
    </source>
</evidence>
<sequence length="555" mass="63390">MPEIDPYDRLKEADRKSNEYPFSLLSKPDDGQITRRELKQYYVALNDPQQEKILFNGSHQQVVILDQWPGERGIFIESNDSRVPLNLSLAMLTYILTYHQIHPSFLDAVFAFGCRADDHGPGVSNFQPLLLNDGKTTTSISGRIPALGRSGKEIQHSLLLRSVERSHQGADATLRSWSMGKVAIHHFFDVETGRSVWIIVKDNDMFRQRFKTDTQLFPSTTHDSAGRPWSVAAAFEMSLERYLELLKWCDEDWRHYIVDLRKMVSDQISDAKTAQSKLRRHFGEPQAAVASGNHHTNGSTTARLRWNVKSELTSLEASSDLGSTHVDRFHELFERIDRDTLTMDLSVGTLNALVDYYDHLAQPGNVTGPLEGKIKEMVAKFSFRACQTIRNMESEQKQLEFELNRASEAKVQFVKRLDSHSTYRSQRLETYNYDSTREMQRIAINTEGKTKSVHFITVITLISLPATFFAVSAFTSSHAHLFGFSGIVYWDDSESNGGLKIRKGPRNLFVLLCYVVTMVIMVAWLVASWRRRIVARFRAARGRAQNRPYSPIEMV</sequence>